<accession>A0A4R6M4G4</accession>
<reference evidence="1 2" key="1">
    <citation type="submission" date="2019-03" db="EMBL/GenBank/DDBJ databases">
        <title>Genomic Encyclopedia of Type Strains, Phase III (KMG-III): the genomes of soil and plant-associated and newly described type strains.</title>
        <authorList>
            <person name="Whitman W."/>
        </authorList>
    </citation>
    <scope>NUCLEOTIDE SEQUENCE [LARGE SCALE GENOMIC DNA]</scope>
    <source>
        <strain evidence="1 2">CECT 7378</strain>
    </source>
</reference>
<dbReference type="Proteomes" id="UP000294656">
    <property type="component" value="Unassembled WGS sequence"/>
</dbReference>
<gene>
    <name evidence="1" type="ORF">DFP79_2759</name>
</gene>
<evidence type="ECO:0000313" key="1">
    <source>
        <dbReference type="EMBL" id="TDO96187.1"/>
    </source>
</evidence>
<dbReference type="AlphaFoldDB" id="A0A4R6M4G4"/>
<protein>
    <recommendedName>
        <fullName evidence="3">Transposase</fullName>
    </recommendedName>
</protein>
<evidence type="ECO:0008006" key="3">
    <source>
        <dbReference type="Google" id="ProtNLM"/>
    </source>
</evidence>
<organism evidence="1 2">
    <name type="scientific">Marinomonas balearica</name>
    <dbReference type="NCBI Taxonomy" id="491947"/>
    <lineage>
        <taxon>Bacteria</taxon>
        <taxon>Pseudomonadati</taxon>
        <taxon>Pseudomonadota</taxon>
        <taxon>Gammaproteobacteria</taxon>
        <taxon>Oceanospirillales</taxon>
        <taxon>Oceanospirillaceae</taxon>
        <taxon>Marinomonas</taxon>
    </lineage>
</organism>
<evidence type="ECO:0000313" key="2">
    <source>
        <dbReference type="Proteomes" id="UP000294656"/>
    </source>
</evidence>
<dbReference type="EMBL" id="SNXC01000014">
    <property type="protein sequence ID" value="TDO96187.1"/>
    <property type="molecule type" value="Genomic_DNA"/>
</dbReference>
<keyword evidence="2" id="KW-1185">Reference proteome</keyword>
<name>A0A4R6M4G4_9GAMM</name>
<comment type="caution">
    <text evidence="1">The sequence shown here is derived from an EMBL/GenBank/DDBJ whole genome shotgun (WGS) entry which is preliminary data.</text>
</comment>
<sequence length="53" mass="6048">MSDHSILFIGLDTHKEFVEIAYIEEQRGAQPIHFSRISSAKITINKTRKTSTT</sequence>
<proteinExistence type="predicted"/>